<keyword evidence="1" id="KW-0802">TPR repeat</keyword>
<dbReference type="InterPro" id="IPR019734">
    <property type="entry name" value="TPR_rpt"/>
</dbReference>
<feature type="repeat" description="TPR" evidence="1">
    <location>
        <begin position="212"/>
        <end position="245"/>
    </location>
</feature>
<keyword evidence="3" id="KW-1185">Reference proteome</keyword>
<dbReference type="SUPFAM" id="SSF48452">
    <property type="entry name" value="TPR-like"/>
    <property type="match status" value="1"/>
</dbReference>
<dbReference type="PROSITE" id="PS50005">
    <property type="entry name" value="TPR"/>
    <property type="match status" value="2"/>
</dbReference>
<dbReference type="AlphaFoldDB" id="A0A7M2X0G8"/>
<dbReference type="KEGG" id="hbs:IPV69_07445"/>
<dbReference type="SMART" id="SM00028">
    <property type="entry name" value="TPR"/>
    <property type="match status" value="2"/>
</dbReference>
<dbReference type="EMBL" id="CP063458">
    <property type="protein sequence ID" value="QOV91185.1"/>
    <property type="molecule type" value="Genomic_DNA"/>
</dbReference>
<sequence length="599" mass="66117">MELKPVACGAHHKSLTNDQELDIAESAIGEADLPHAAHHLANAVMNDPADARMIELLGRALNAAEDAVELFPLKDDNYVGTVACRVFALGANGRYAEAFDLLPHLHKAAPHREFLKWGTRWLGRAGAAEQVDPVKAASCFAGYLQMYPGIVVESAEGRADLSELEPVALRMAQLHPTDGVLAGFYAAVIRKLGRIDEAIKHSEAAFRANRSYMTGCALAMALSGAGRSDEAIEVYKEMIKIDPKDAAARADIAEIHLSERRFEEALKWAEDTLRVDPAHTTAMPMSYFLKALLGRQGDWQGALERYAEQNPSSDRARYWLNSLKPFVGFLPHTTEASLDGIRQFLDSRKPGEEPVAPGAIKMTISSMEAPSAWQAIELALGWPRGSFTPEITEIPHPDPRVPRGEVDYLLWRYDGTAPRPALPAPHAYVVKKVLEIAERPYDAESWWAMAGSIAAELGPKSVPSLLGMMVNPAAPPTGWPAWDWVQRQQFASAFIIARVDAGWSQSHRRKALYSLLRGPVDWTTNAGYTAMVQLAIEERSDEIAAEATDMLMELAKNRPNPGYCCYEYAMVINALRLPNLDASLRYELQKWRAGLEQSE</sequence>
<evidence type="ECO:0000313" key="3">
    <source>
        <dbReference type="Proteomes" id="UP000593765"/>
    </source>
</evidence>
<reference evidence="2 3" key="1">
    <citation type="submission" date="2020-10" db="EMBL/GenBank/DDBJ databases">
        <title>Wide distribution of Phycisphaera-like planctomycetes from WD2101 soil group in peatlands and genome analysis of the first cultivated representative.</title>
        <authorList>
            <person name="Dedysh S.N."/>
            <person name="Beletsky A.V."/>
            <person name="Ivanova A."/>
            <person name="Kulichevskaya I.S."/>
            <person name="Suzina N.E."/>
            <person name="Philippov D.A."/>
            <person name="Rakitin A.L."/>
            <person name="Mardanov A.V."/>
            <person name="Ravin N.V."/>
        </authorList>
    </citation>
    <scope>NUCLEOTIDE SEQUENCE [LARGE SCALE GENOMIC DNA]</scope>
    <source>
        <strain evidence="2 3">M1803</strain>
    </source>
</reference>
<name>A0A7M2X0G8_9BACT</name>
<dbReference type="Proteomes" id="UP000593765">
    <property type="component" value="Chromosome"/>
</dbReference>
<dbReference type="Pfam" id="PF14559">
    <property type="entry name" value="TPR_19"/>
    <property type="match status" value="1"/>
</dbReference>
<organism evidence="2 3">
    <name type="scientific">Humisphaera borealis</name>
    <dbReference type="NCBI Taxonomy" id="2807512"/>
    <lineage>
        <taxon>Bacteria</taxon>
        <taxon>Pseudomonadati</taxon>
        <taxon>Planctomycetota</taxon>
        <taxon>Phycisphaerae</taxon>
        <taxon>Tepidisphaerales</taxon>
        <taxon>Tepidisphaeraceae</taxon>
        <taxon>Humisphaera</taxon>
    </lineage>
</organism>
<dbReference type="InterPro" id="IPR011990">
    <property type="entry name" value="TPR-like_helical_dom_sf"/>
</dbReference>
<dbReference type="RefSeq" id="WP_206294358.1">
    <property type="nucleotide sequence ID" value="NZ_CP063458.1"/>
</dbReference>
<protein>
    <submittedName>
        <fullName evidence="2">Tetratricopeptide repeat protein</fullName>
    </submittedName>
</protein>
<proteinExistence type="predicted"/>
<evidence type="ECO:0000313" key="2">
    <source>
        <dbReference type="EMBL" id="QOV91185.1"/>
    </source>
</evidence>
<dbReference type="Gene3D" id="1.25.40.10">
    <property type="entry name" value="Tetratricopeptide repeat domain"/>
    <property type="match status" value="1"/>
</dbReference>
<feature type="repeat" description="TPR" evidence="1">
    <location>
        <begin position="246"/>
        <end position="279"/>
    </location>
</feature>
<gene>
    <name evidence="2" type="ORF">IPV69_07445</name>
</gene>
<evidence type="ECO:0000256" key="1">
    <source>
        <dbReference type="PROSITE-ProRule" id="PRU00339"/>
    </source>
</evidence>
<accession>A0A7M2X0G8</accession>